<sequence length="92" mass="10121">MDEPGSERQGQVEVYITVIALSPAWGGDWRPSQVPAINGAKDNAQIYDIKAEIRASHRSVSHRTRVPTHVGNLCDEERVGGRPSQLSVDELD</sequence>
<name>A0A9W9WKS7_9EURO</name>
<reference evidence="1" key="2">
    <citation type="journal article" date="2023" name="IMA Fungus">
        <title>Comparative genomic study of the Penicillium genus elucidates a diverse pangenome and 15 lateral gene transfer events.</title>
        <authorList>
            <person name="Petersen C."/>
            <person name="Sorensen T."/>
            <person name="Nielsen M.R."/>
            <person name="Sondergaard T.E."/>
            <person name="Sorensen J.L."/>
            <person name="Fitzpatrick D.A."/>
            <person name="Frisvad J.C."/>
            <person name="Nielsen K.L."/>
        </authorList>
    </citation>
    <scope>NUCLEOTIDE SEQUENCE</scope>
    <source>
        <strain evidence="1">IBT 30728</strain>
    </source>
</reference>
<proteinExistence type="predicted"/>
<evidence type="ECO:0000313" key="2">
    <source>
        <dbReference type="Proteomes" id="UP001148312"/>
    </source>
</evidence>
<dbReference type="AlphaFoldDB" id="A0A9W9WKS7"/>
<accession>A0A9W9WKS7</accession>
<comment type="caution">
    <text evidence="1">The sequence shown here is derived from an EMBL/GenBank/DDBJ whole genome shotgun (WGS) entry which is preliminary data.</text>
</comment>
<dbReference type="GeneID" id="81628769"/>
<evidence type="ECO:0000313" key="1">
    <source>
        <dbReference type="EMBL" id="KAJ5469306.1"/>
    </source>
</evidence>
<dbReference type="Proteomes" id="UP001148312">
    <property type="component" value="Unassembled WGS sequence"/>
</dbReference>
<dbReference type="RefSeq" id="XP_056785896.1">
    <property type="nucleotide sequence ID" value="XM_056938519.1"/>
</dbReference>
<reference evidence="1" key="1">
    <citation type="submission" date="2022-12" db="EMBL/GenBank/DDBJ databases">
        <authorList>
            <person name="Petersen C."/>
        </authorList>
    </citation>
    <scope>NUCLEOTIDE SEQUENCE</scope>
    <source>
        <strain evidence="1">IBT 30728</strain>
    </source>
</reference>
<organism evidence="1 2">
    <name type="scientific">Penicillium diatomitis</name>
    <dbReference type="NCBI Taxonomy" id="2819901"/>
    <lineage>
        <taxon>Eukaryota</taxon>
        <taxon>Fungi</taxon>
        <taxon>Dikarya</taxon>
        <taxon>Ascomycota</taxon>
        <taxon>Pezizomycotina</taxon>
        <taxon>Eurotiomycetes</taxon>
        <taxon>Eurotiomycetidae</taxon>
        <taxon>Eurotiales</taxon>
        <taxon>Aspergillaceae</taxon>
        <taxon>Penicillium</taxon>
    </lineage>
</organism>
<protein>
    <submittedName>
        <fullName evidence="1">Uncharacterized protein</fullName>
    </submittedName>
</protein>
<dbReference type="EMBL" id="JAPWDQ010000015">
    <property type="protein sequence ID" value="KAJ5469306.1"/>
    <property type="molecule type" value="Genomic_DNA"/>
</dbReference>
<keyword evidence="2" id="KW-1185">Reference proteome</keyword>
<gene>
    <name evidence="1" type="ORF">N7539_008924</name>
</gene>